<keyword evidence="2" id="KW-1185">Reference proteome</keyword>
<name>A0A8I0T486_9GAMM</name>
<evidence type="ECO:0000313" key="2">
    <source>
        <dbReference type="Proteomes" id="UP000660708"/>
    </source>
</evidence>
<organism evidence="1 2">
    <name type="scientific">Pseudoalteromonas peptidolytica F12-50-A1</name>
    <dbReference type="NCBI Taxonomy" id="1315280"/>
    <lineage>
        <taxon>Bacteria</taxon>
        <taxon>Pseudomonadati</taxon>
        <taxon>Pseudomonadota</taxon>
        <taxon>Gammaproteobacteria</taxon>
        <taxon>Alteromonadales</taxon>
        <taxon>Pseudoalteromonadaceae</taxon>
        <taxon>Pseudoalteromonas</taxon>
    </lineage>
</organism>
<reference evidence="1 2" key="1">
    <citation type="submission" date="2015-06" db="EMBL/GenBank/DDBJ databases">
        <title>Genome sequence of Pseudoalteromonas peptidolytica.</title>
        <authorList>
            <person name="Xie B.-B."/>
            <person name="Rong J.-C."/>
            <person name="Qin Q.-L."/>
            <person name="Zhang Y.-Z."/>
        </authorList>
    </citation>
    <scope>NUCLEOTIDE SEQUENCE [LARGE SCALE GENOMIC DNA]</scope>
    <source>
        <strain evidence="1 2">F12-50-A1</strain>
    </source>
</reference>
<evidence type="ECO:0000313" key="1">
    <source>
        <dbReference type="EMBL" id="MBE0344974.1"/>
    </source>
</evidence>
<accession>A0A8I0T486</accession>
<proteinExistence type="predicted"/>
<sequence>MPHDYKVVKQSRAEVTNTALTPLVLTHWPTLFNWQSTQSVYFRILPKKQHVGSSAVLVHPWGEAELTVTKSTAQHLGLSLYIDDEHFANITLNLLTAQADTQLMVSIEGRVNTPFLGSFIALFMQQYLQQITDSAVNHMNTHYKLRA</sequence>
<dbReference type="EMBL" id="AQHF01000018">
    <property type="protein sequence ID" value="MBE0344974.1"/>
    <property type="molecule type" value="Genomic_DNA"/>
</dbReference>
<evidence type="ECO:0008006" key="3">
    <source>
        <dbReference type="Google" id="ProtNLM"/>
    </source>
</evidence>
<dbReference type="Proteomes" id="UP000660708">
    <property type="component" value="Unassembled WGS sequence"/>
</dbReference>
<protein>
    <recommendedName>
        <fullName evidence="3">SRPBCC family protein</fullName>
    </recommendedName>
</protein>
<comment type="caution">
    <text evidence="1">The sequence shown here is derived from an EMBL/GenBank/DDBJ whole genome shotgun (WGS) entry which is preliminary data.</text>
</comment>
<gene>
    <name evidence="1" type="ORF">PPEP_a2672</name>
</gene>
<dbReference type="AlphaFoldDB" id="A0A8I0T486"/>